<dbReference type="HOGENOM" id="CLU_071578_0_0_5"/>
<dbReference type="EMBL" id="CANI01000008">
    <property type="protein sequence ID" value="CCM74801.1"/>
    <property type="molecule type" value="Genomic_DNA"/>
</dbReference>
<organism evidence="3 4">
    <name type="scientific">Rhizobium mesoamericanum STM3625</name>
    <dbReference type="NCBI Taxonomy" id="1211777"/>
    <lineage>
        <taxon>Bacteria</taxon>
        <taxon>Pseudomonadati</taxon>
        <taxon>Pseudomonadota</taxon>
        <taxon>Alphaproteobacteria</taxon>
        <taxon>Hyphomicrobiales</taxon>
        <taxon>Rhizobiaceae</taxon>
        <taxon>Rhizobium/Agrobacterium group</taxon>
        <taxon>Rhizobium</taxon>
    </lineage>
</organism>
<reference evidence="3 4" key="1">
    <citation type="journal article" date="2013" name="Genome Announc.">
        <title>Draft Genome Sequence of Rhizobium mesoamericanum STM3625, a Nitrogen-Fixing Symbiont of Mimosa pudica Isolated in French Guiana (South America).</title>
        <authorList>
            <person name="Moulin L."/>
            <person name="Mornico D."/>
            <person name="Melkonian R."/>
            <person name="Klonowska A."/>
        </authorList>
    </citation>
    <scope>NUCLEOTIDE SEQUENCE [LARGE SCALE GENOMIC DNA]</scope>
    <source>
        <strain evidence="3 4">STM3625</strain>
    </source>
</reference>
<evidence type="ECO:0000259" key="2">
    <source>
        <dbReference type="PROSITE" id="PS01124"/>
    </source>
</evidence>
<evidence type="ECO:0000313" key="4">
    <source>
        <dbReference type="Proteomes" id="UP000009319"/>
    </source>
</evidence>
<dbReference type="Proteomes" id="UP000009319">
    <property type="component" value="Unassembled WGS sequence"/>
</dbReference>
<dbReference type="InterPro" id="IPR018060">
    <property type="entry name" value="HTH_AraC"/>
</dbReference>
<evidence type="ECO:0000256" key="1">
    <source>
        <dbReference type="ARBA" id="ARBA00023125"/>
    </source>
</evidence>
<proteinExistence type="predicted"/>
<dbReference type="SMART" id="SM00342">
    <property type="entry name" value="HTH_ARAC"/>
    <property type="match status" value="1"/>
</dbReference>
<name>K0PDZ7_9HYPH</name>
<dbReference type="PROSITE" id="PS01124">
    <property type="entry name" value="HTH_ARAC_FAMILY_2"/>
    <property type="match status" value="1"/>
</dbReference>
<dbReference type="PANTHER" id="PTHR47894">
    <property type="entry name" value="HTH-TYPE TRANSCRIPTIONAL REGULATOR GADX"/>
    <property type="match status" value="1"/>
</dbReference>
<dbReference type="GO" id="GO:0003700">
    <property type="term" value="F:DNA-binding transcription factor activity"/>
    <property type="evidence" value="ECO:0007669"/>
    <property type="project" value="InterPro"/>
</dbReference>
<keyword evidence="4" id="KW-1185">Reference proteome</keyword>
<dbReference type="STRING" id="1211777.BN77_1946"/>
<dbReference type="PANTHER" id="PTHR47894:SF4">
    <property type="entry name" value="HTH-TYPE TRANSCRIPTIONAL REGULATOR GADX"/>
    <property type="match status" value="1"/>
</dbReference>
<dbReference type="Pfam" id="PF12833">
    <property type="entry name" value="HTH_18"/>
    <property type="match status" value="1"/>
</dbReference>
<dbReference type="RefSeq" id="WP_007530901.1">
    <property type="nucleotide sequence ID" value="NZ_HF536772.1"/>
</dbReference>
<dbReference type="GO" id="GO:0005829">
    <property type="term" value="C:cytosol"/>
    <property type="evidence" value="ECO:0007669"/>
    <property type="project" value="TreeGrafter"/>
</dbReference>
<keyword evidence="1" id="KW-0238">DNA-binding</keyword>
<feature type="domain" description="HTH araC/xylS-type" evidence="2">
    <location>
        <begin position="184"/>
        <end position="268"/>
    </location>
</feature>
<dbReference type="Gene3D" id="1.10.10.60">
    <property type="entry name" value="Homeodomain-like"/>
    <property type="match status" value="1"/>
</dbReference>
<gene>
    <name evidence="3" type="ORF">BN77_1946</name>
</gene>
<dbReference type="eggNOG" id="COG2207">
    <property type="taxonomic scope" value="Bacteria"/>
</dbReference>
<dbReference type="AlphaFoldDB" id="K0PDZ7"/>
<comment type="caution">
    <text evidence="3">The sequence shown here is derived from an EMBL/GenBank/DDBJ whole genome shotgun (WGS) entry which is preliminary data.</text>
</comment>
<evidence type="ECO:0000313" key="3">
    <source>
        <dbReference type="EMBL" id="CCM74801.1"/>
    </source>
</evidence>
<accession>K0PDZ7</accession>
<dbReference type="GO" id="GO:0000976">
    <property type="term" value="F:transcription cis-regulatory region binding"/>
    <property type="evidence" value="ECO:0007669"/>
    <property type="project" value="TreeGrafter"/>
</dbReference>
<sequence length="279" mass="30422">MLEAQIILQRLRKLAAKDNRPSALSAASARASALFTFVTRERERIAGCAFPRTSMVVIVEGSKELVTPGRQMRYAAGTVLVLPKGWRGDVVNDPDPKSGVYRAIFIDFQDELVNRARRSLPPQPNSARFDAALDPVLATTIHHAGEGIVAGTLPAVLVEHRLMEVLMVLGLRGALPEDTATLSDAVRALIRWQPNKSWTADQIAAELGTSNATLRRRLASESTSLRAISAEVRVELASALLSQDGLSLRDAALAAGYRSPRRFAERRRAELKGRQLADV</sequence>
<protein>
    <submittedName>
        <fullName evidence="3">Transcriptional regulator protein</fullName>
    </submittedName>
</protein>